<evidence type="ECO:0000313" key="5">
    <source>
        <dbReference type="Proteomes" id="UP000597507"/>
    </source>
</evidence>
<protein>
    <submittedName>
        <fullName evidence="4">Hydroxyacid dehydrogenase</fullName>
    </submittedName>
</protein>
<dbReference type="InterPro" id="IPR036291">
    <property type="entry name" value="NAD(P)-bd_dom_sf"/>
</dbReference>
<feature type="domain" description="D-isomer specific 2-hydroxyacid dehydrogenase NAD-binding" evidence="3">
    <location>
        <begin position="110"/>
        <end position="283"/>
    </location>
</feature>
<dbReference type="GO" id="GO:0051287">
    <property type="term" value="F:NAD binding"/>
    <property type="evidence" value="ECO:0007669"/>
    <property type="project" value="InterPro"/>
</dbReference>
<evidence type="ECO:0000256" key="2">
    <source>
        <dbReference type="ARBA" id="ARBA00023027"/>
    </source>
</evidence>
<dbReference type="PANTHER" id="PTHR43333:SF1">
    <property type="entry name" value="D-ISOMER SPECIFIC 2-HYDROXYACID DEHYDROGENASE NAD-BINDING DOMAIN-CONTAINING PROTEIN"/>
    <property type="match status" value="1"/>
</dbReference>
<evidence type="ECO:0000259" key="3">
    <source>
        <dbReference type="Pfam" id="PF02826"/>
    </source>
</evidence>
<name>A0A8J2ZF64_9PROT</name>
<dbReference type="CDD" id="cd05300">
    <property type="entry name" value="2-Hacid_dh_1"/>
    <property type="match status" value="1"/>
</dbReference>
<dbReference type="RefSeq" id="WP_188904231.1">
    <property type="nucleotide sequence ID" value="NZ_BMKS01000026.1"/>
</dbReference>
<evidence type="ECO:0000313" key="4">
    <source>
        <dbReference type="EMBL" id="GGG51956.1"/>
    </source>
</evidence>
<gene>
    <name evidence="4" type="ORF">GCM10010964_43910</name>
</gene>
<comment type="caution">
    <text evidence="4">The sequence shown here is derived from an EMBL/GenBank/DDBJ whole genome shotgun (WGS) entry which is preliminary data.</text>
</comment>
<evidence type="ECO:0000256" key="1">
    <source>
        <dbReference type="ARBA" id="ARBA00023002"/>
    </source>
</evidence>
<sequence>MPAPLMLLWTDHDKPYREAIARAGLEDGRMRFAFLPRSAQPDEALLAEAEALFAWGAPPGMLARMPRLRWIQALTAGVEAWLARPDLRPEVVLTCARGTHRVQMPENILGALFHITKPYHAAALDQRERRWTRRVSETLAGKTLGILGLGAIGREVARKAAALEMRVIGTRRGGAGAIEGVERALGPEGTEAVLAESDFVLLLLPTTPETENLMDARRLRAMKRSAWLLNFARGHLIVDEDLVAAVREGVIAGAVLDVFREEPLPPEHPFWTTPGITVLPHIGGLHPKRDEMVAALLAENARRFRDGEPLREAVDRAKGY</sequence>
<dbReference type="Proteomes" id="UP000597507">
    <property type="component" value="Unassembled WGS sequence"/>
</dbReference>
<dbReference type="AlphaFoldDB" id="A0A8J2ZF64"/>
<keyword evidence="5" id="KW-1185">Reference proteome</keyword>
<dbReference type="GO" id="GO:0016616">
    <property type="term" value="F:oxidoreductase activity, acting on the CH-OH group of donors, NAD or NADP as acceptor"/>
    <property type="evidence" value="ECO:0007669"/>
    <property type="project" value="UniProtKB-ARBA"/>
</dbReference>
<dbReference type="SUPFAM" id="SSF52283">
    <property type="entry name" value="Formate/glycerate dehydrogenase catalytic domain-like"/>
    <property type="match status" value="1"/>
</dbReference>
<dbReference type="Pfam" id="PF02826">
    <property type="entry name" value="2-Hacid_dh_C"/>
    <property type="match status" value="1"/>
</dbReference>
<keyword evidence="2" id="KW-0520">NAD</keyword>
<dbReference type="PANTHER" id="PTHR43333">
    <property type="entry name" value="2-HACID_DH_C DOMAIN-CONTAINING PROTEIN"/>
    <property type="match status" value="1"/>
</dbReference>
<organism evidence="4 5">
    <name type="scientific">Caldovatus sediminis</name>
    <dbReference type="NCBI Taxonomy" id="2041189"/>
    <lineage>
        <taxon>Bacteria</taxon>
        <taxon>Pseudomonadati</taxon>
        <taxon>Pseudomonadota</taxon>
        <taxon>Alphaproteobacteria</taxon>
        <taxon>Acetobacterales</taxon>
        <taxon>Roseomonadaceae</taxon>
        <taxon>Caldovatus</taxon>
    </lineage>
</organism>
<reference evidence="4 5" key="1">
    <citation type="journal article" date="2014" name="Int. J. Syst. Evol. Microbiol.">
        <title>Complete genome sequence of Corynebacterium casei LMG S-19264T (=DSM 44701T), isolated from a smear-ripened cheese.</title>
        <authorList>
            <consortium name="US DOE Joint Genome Institute (JGI-PGF)"/>
            <person name="Walter F."/>
            <person name="Albersmeier A."/>
            <person name="Kalinowski J."/>
            <person name="Ruckert C."/>
        </authorList>
    </citation>
    <scope>NUCLEOTIDE SEQUENCE [LARGE SCALE GENOMIC DNA]</scope>
    <source>
        <strain evidence="4 5">CGMCC 1.16330</strain>
    </source>
</reference>
<keyword evidence="1" id="KW-0560">Oxidoreductase</keyword>
<dbReference type="PROSITE" id="PS00671">
    <property type="entry name" value="D_2_HYDROXYACID_DH_3"/>
    <property type="match status" value="1"/>
</dbReference>
<dbReference type="InterPro" id="IPR029753">
    <property type="entry name" value="D-isomer_DH_CS"/>
</dbReference>
<proteinExistence type="predicted"/>
<dbReference type="SUPFAM" id="SSF51735">
    <property type="entry name" value="NAD(P)-binding Rossmann-fold domains"/>
    <property type="match status" value="1"/>
</dbReference>
<accession>A0A8J2ZF64</accession>
<dbReference type="InterPro" id="IPR006140">
    <property type="entry name" value="D-isomer_DH_NAD-bd"/>
</dbReference>
<dbReference type="Gene3D" id="3.40.50.720">
    <property type="entry name" value="NAD(P)-binding Rossmann-like Domain"/>
    <property type="match status" value="2"/>
</dbReference>
<dbReference type="EMBL" id="BMKS01000026">
    <property type="protein sequence ID" value="GGG51956.1"/>
    <property type="molecule type" value="Genomic_DNA"/>
</dbReference>